<evidence type="ECO:0000256" key="2">
    <source>
        <dbReference type="ARBA" id="ARBA00004613"/>
    </source>
</evidence>
<keyword evidence="6" id="KW-0732">Signal</keyword>
<dbReference type="InterPro" id="IPR045473">
    <property type="entry name" value="ASM_C"/>
</dbReference>
<evidence type="ECO:0000256" key="9">
    <source>
        <dbReference type="ARBA" id="ARBA00023157"/>
    </source>
</evidence>
<evidence type="ECO:0000256" key="3">
    <source>
        <dbReference type="ARBA" id="ARBA00008234"/>
    </source>
</evidence>
<gene>
    <name evidence="15" type="primary">WBGene00113673</name>
</gene>
<evidence type="ECO:0000313" key="16">
    <source>
        <dbReference type="Proteomes" id="UP000005239"/>
    </source>
</evidence>
<feature type="transmembrane region" description="Helical" evidence="14">
    <location>
        <begin position="714"/>
        <end position="739"/>
    </location>
</feature>
<dbReference type="InterPro" id="IPR041805">
    <property type="entry name" value="ASMase/PPN1_MPP"/>
</dbReference>
<dbReference type="InterPro" id="IPR004843">
    <property type="entry name" value="Calcineurin-like_PHP"/>
</dbReference>
<keyword evidence="4" id="KW-0964">Secreted</keyword>
<proteinExistence type="inferred from homology"/>
<evidence type="ECO:0000256" key="7">
    <source>
        <dbReference type="ARBA" id="ARBA00022801"/>
    </source>
</evidence>
<evidence type="ECO:0000256" key="11">
    <source>
        <dbReference type="ARBA" id="ARBA00023295"/>
    </source>
</evidence>
<protein>
    <submittedName>
        <fullName evidence="15">Sphingomyelin phosphodiesterase</fullName>
    </submittedName>
</protein>
<evidence type="ECO:0000256" key="13">
    <source>
        <dbReference type="SAM" id="MobiDB-lite"/>
    </source>
</evidence>
<feature type="transmembrane region" description="Helical" evidence="14">
    <location>
        <begin position="452"/>
        <end position="478"/>
    </location>
</feature>
<comment type="similarity">
    <text evidence="3">Belongs to the acid sphingomyelinase family.</text>
</comment>
<dbReference type="Pfam" id="PF00149">
    <property type="entry name" value="Metallophos"/>
    <property type="match status" value="1"/>
</dbReference>
<keyword evidence="14" id="KW-1133">Transmembrane helix</keyword>
<dbReference type="PANTHER" id="PTHR10340:SF31">
    <property type="entry name" value="SPHINGOMYELIN PHOSPHODIESTERASE ASM-3-RELATED"/>
    <property type="match status" value="1"/>
</dbReference>
<evidence type="ECO:0000256" key="14">
    <source>
        <dbReference type="SAM" id="Phobius"/>
    </source>
</evidence>
<comment type="catalytic activity">
    <reaction evidence="12">
        <text>a sphingomyelin + H2O = phosphocholine + an N-acylsphing-4-enine + H(+)</text>
        <dbReference type="Rhea" id="RHEA:19253"/>
        <dbReference type="ChEBI" id="CHEBI:15377"/>
        <dbReference type="ChEBI" id="CHEBI:15378"/>
        <dbReference type="ChEBI" id="CHEBI:17636"/>
        <dbReference type="ChEBI" id="CHEBI:52639"/>
        <dbReference type="ChEBI" id="CHEBI:295975"/>
        <dbReference type="EC" id="3.1.4.12"/>
    </reaction>
    <physiologicalReaction direction="left-to-right" evidence="12">
        <dbReference type="Rhea" id="RHEA:19254"/>
    </physiologicalReaction>
</comment>
<evidence type="ECO:0000256" key="1">
    <source>
        <dbReference type="ARBA" id="ARBA00001947"/>
    </source>
</evidence>
<dbReference type="PANTHER" id="PTHR10340">
    <property type="entry name" value="SPHINGOMYELIN PHOSPHODIESTERASE"/>
    <property type="match status" value="1"/>
</dbReference>
<keyword evidence="14" id="KW-0812">Transmembrane</keyword>
<dbReference type="GO" id="GO:0061750">
    <property type="term" value="F:acid sphingomyelin phosphodiesterase activity"/>
    <property type="evidence" value="ECO:0000318"/>
    <property type="project" value="GO_Central"/>
</dbReference>
<dbReference type="InterPro" id="IPR011001">
    <property type="entry name" value="Saposin-like"/>
</dbReference>
<dbReference type="GO" id="GO:0005764">
    <property type="term" value="C:lysosome"/>
    <property type="evidence" value="ECO:0000318"/>
    <property type="project" value="GO_Central"/>
</dbReference>
<dbReference type="SUPFAM" id="SSF56300">
    <property type="entry name" value="Metallo-dependent phosphatases"/>
    <property type="match status" value="1"/>
</dbReference>
<name>A0A2A6C637_PRIPA</name>
<feature type="transmembrane region" description="Helical" evidence="14">
    <location>
        <begin position="190"/>
        <end position="211"/>
    </location>
</feature>
<dbReference type="PROSITE" id="PS50015">
    <property type="entry name" value="SAP_B"/>
    <property type="match status" value="1"/>
</dbReference>
<dbReference type="GO" id="GO:0016020">
    <property type="term" value="C:membrane"/>
    <property type="evidence" value="ECO:0007669"/>
    <property type="project" value="GOC"/>
</dbReference>
<dbReference type="Pfam" id="PF19272">
    <property type="entry name" value="ASMase_C"/>
    <property type="match status" value="1"/>
</dbReference>
<keyword evidence="9" id="KW-1015">Disulfide bond</keyword>
<feature type="transmembrane region" description="Helical" evidence="14">
    <location>
        <begin position="96"/>
        <end position="113"/>
    </location>
</feature>
<keyword evidence="16" id="KW-1185">Reference proteome</keyword>
<dbReference type="InterPro" id="IPR008139">
    <property type="entry name" value="SaposinB_dom"/>
</dbReference>
<reference evidence="15" key="2">
    <citation type="submission" date="2022-06" db="UniProtKB">
        <authorList>
            <consortium name="EnsemblMetazoa"/>
        </authorList>
    </citation>
    <scope>IDENTIFICATION</scope>
    <source>
        <strain evidence="15">PS312</strain>
    </source>
</reference>
<feature type="region of interest" description="Disordered" evidence="13">
    <location>
        <begin position="1290"/>
        <end position="1336"/>
    </location>
</feature>
<evidence type="ECO:0000256" key="4">
    <source>
        <dbReference type="ARBA" id="ARBA00022525"/>
    </source>
</evidence>
<dbReference type="InterPro" id="IPR029052">
    <property type="entry name" value="Metallo-depent_PP-like"/>
</dbReference>
<dbReference type="GO" id="GO:0016798">
    <property type="term" value="F:hydrolase activity, acting on glycosyl bonds"/>
    <property type="evidence" value="ECO:0007669"/>
    <property type="project" value="UniProtKB-KW"/>
</dbReference>
<feature type="transmembrane region" description="Helical" evidence="14">
    <location>
        <begin position="125"/>
        <end position="149"/>
    </location>
</feature>
<accession>A0A2A6C637</accession>
<dbReference type="SUPFAM" id="SSF47862">
    <property type="entry name" value="Saposin"/>
    <property type="match status" value="1"/>
</dbReference>
<dbReference type="GO" id="GO:0006685">
    <property type="term" value="P:sphingomyelin catabolic process"/>
    <property type="evidence" value="ECO:0000318"/>
    <property type="project" value="GO_Central"/>
</dbReference>
<keyword evidence="7" id="KW-0378">Hydrolase</keyword>
<feature type="compositionally biased region" description="Basic and acidic residues" evidence="13">
    <location>
        <begin position="1307"/>
        <end position="1321"/>
    </location>
</feature>
<keyword evidence="5" id="KW-0479">Metal-binding</keyword>
<comment type="cofactor">
    <cofactor evidence="1">
        <name>Zn(2+)</name>
        <dbReference type="ChEBI" id="CHEBI:29105"/>
    </cofactor>
</comment>
<sequence>MRLCEAMMSLMSVTAIGSYQYEHYHRLSEECRLMSCERAGANVDYFTLVVRAAGLTAVPYDRAISEDPEYVDMLGNGTVDVGWALRRVDPAVLEKVVSYALPITGMTYGYIAVEDRTEVRDNFMVVFFDINTIIFVICIVVVNIIKILFEMIEILKGQTKICNKSIRPLFNDLYSEYKASTPRRMALPSLVLLSFYFLATIIFAILFQSLITSILVSDQVKGYEVDSFSKLLDKLEFDDFRALIWKNFRLQIYCKDDECGRWNRLKSTRTIVEREKNGVYFNRISQESKILGFTSIGDELLRGEVIVFDRRAKLLFIADRIIPQQHFSFMISKKRRDLVEMSITAIGSYQYEHYQRLSEECQLMSCEWAGANIDYFTLVVRAAGLTAVSYEREINTDPEYIDMIGNGTVDVGWGFRRIDPGLFKKISYALPITGMTYGYVTEEDRTEVRNNFIFVFFDINTIIFVICTIFVNIINIIFEMTERARVPKTKRKSLRHLFNEVYSEYVTTAPQRMALPSLILLSFYFLATIIFATVFQSLITSILVSDQVKGYEVDSFSKLLDKLEFYDYNALIWPSFRLQVYCKDDECERWNRLKSLRTIAEKEKNYAYFNRIAEESKIVGFTSIGDELLRSEVIVFNRRARLLFITDQIIPQQHFSFMIAKKRRLVEKFNRAIAMTSSVYPRTMARYMAPYGIYSKQIPNIEVSPMKLSNFESVWPFFGVCVGINIAVFFIEIVVFYLLKHRGMRRLWLCLLIVGALAAAPHNSRSDDEKCSECEFAVRVLHNWWGADTMDKCAAELIDTVCQDLEIVDNFICAGIATSFADEAQYVVGEILIEPEELCGLLVPNCGNFVHPKTLMWNLTVVGGKPPLVAPKPIQKTGPTLKVLQLTDLHIDRKYEVGSEAKCGQPSCCRPVDDPDEIFLVEPNGNNRQKRDAPVTMPAGKWGTVADCDAPYWLYEDMLDHIATAHKDLDYVVVSGDYASHADWDYTRERHMSLIRDIADTIRQKLPSIPSYWAVGNHEGVPCDSFAPHFTPERFHMDWLYGTMADAWKEWVPEDQMDMVVYNGCYMRKLWPGLRLISLNNGYGDGMNFFLYVNQTDPDGTMSWFQEQLLEAEKAGDKATITAQFMGHTHSEQFNMYYEDPDDASTRPTGVTYEAPSLTPYSDYFPAYRVYEIEGRYDGSEYRVIDWSEYYLNLTEANAEPDQPTQWKTLYTSVLEEYGMKDVSPASWDDLITRMVTDEKLFGKYRKNFYRMERGDVCDWDCRRDLLCSARKSHDSDKICADLPPATTAAKAASSSTKVHKKSSRVQSEKEILDRAREVVRKRAKKSGKSEGICRT</sequence>
<evidence type="ECO:0000256" key="5">
    <source>
        <dbReference type="ARBA" id="ARBA00022723"/>
    </source>
</evidence>
<dbReference type="GO" id="GO:0046872">
    <property type="term" value="F:metal ion binding"/>
    <property type="evidence" value="ECO:0007669"/>
    <property type="project" value="UniProtKB-KW"/>
</dbReference>
<evidence type="ECO:0000256" key="6">
    <source>
        <dbReference type="ARBA" id="ARBA00022729"/>
    </source>
</evidence>
<feature type="transmembrane region" description="Helical" evidence="14">
    <location>
        <begin position="746"/>
        <end position="764"/>
    </location>
</feature>
<comment type="subcellular location">
    <subcellularLocation>
        <location evidence="2">Secreted</location>
    </subcellularLocation>
</comment>
<evidence type="ECO:0000313" key="15">
    <source>
        <dbReference type="EnsemblMetazoa" id="PPA24119.1"/>
    </source>
</evidence>
<organism evidence="15 16">
    <name type="scientific">Pristionchus pacificus</name>
    <name type="common">Parasitic nematode worm</name>
    <dbReference type="NCBI Taxonomy" id="54126"/>
    <lineage>
        <taxon>Eukaryota</taxon>
        <taxon>Metazoa</taxon>
        <taxon>Ecdysozoa</taxon>
        <taxon>Nematoda</taxon>
        <taxon>Chromadorea</taxon>
        <taxon>Rhabditida</taxon>
        <taxon>Rhabditina</taxon>
        <taxon>Diplogasteromorpha</taxon>
        <taxon>Diplogasteroidea</taxon>
        <taxon>Neodiplogasteridae</taxon>
        <taxon>Pristionchus</taxon>
    </lineage>
</organism>
<keyword evidence="10" id="KW-0325">Glycoprotein</keyword>
<keyword evidence="14" id="KW-0472">Membrane</keyword>
<evidence type="ECO:0000256" key="8">
    <source>
        <dbReference type="ARBA" id="ARBA00022833"/>
    </source>
</evidence>
<evidence type="ECO:0000256" key="12">
    <source>
        <dbReference type="ARBA" id="ARBA00047268"/>
    </source>
</evidence>
<accession>A0A8R1YLK0</accession>
<keyword evidence="11" id="KW-0326">Glycosidase</keyword>
<reference evidence="16" key="1">
    <citation type="journal article" date="2008" name="Nat. Genet.">
        <title>The Pristionchus pacificus genome provides a unique perspective on nematode lifestyle and parasitism.</title>
        <authorList>
            <person name="Dieterich C."/>
            <person name="Clifton S.W."/>
            <person name="Schuster L.N."/>
            <person name="Chinwalla A."/>
            <person name="Delehaunty K."/>
            <person name="Dinkelacker I."/>
            <person name="Fulton L."/>
            <person name="Fulton R."/>
            <person name="Godfrey J."/>
            <person name="Minx P."/>
            <person name="Mitreva M."/>
            <person name="Roeseler W."/>
            <person name="Tian H."/>
            <person name="Witte H."/>
            <person name="Yang S.P."/>
            <person name="Wilson R.K."/>
            <person name="Sommer R.J."/>
        </authorList>
    </citation>
    <scope>NUCLEOTIDE SEQUENCE [LARGE SCALE GENOMIC DNA]</scope>
    <source>
        <strain evidence="16">PS312</strain>
    </source>
</reference>
<dbReference type="GO" id="GO:0046513">
    <property type="term" value="P:ceramide biosynthetic process"/>
    <property type="evidence" value="ECO:0000318"/>
    <property type="project" value="GO_Central"/>
</dbReference>
<dbReference type="Proteomes" id="UP000005239">
    <property type="component" value="Unassembled WGS sequence"/>
</dbReference>
<evidence type="ECO:0000256" key="10">
    <source>
        <dbReference type="ARBA" id="ARBA00023180"/>
    </source>
</evidence>
<keyword evidence="8" id="KW-0862">Zinc</keyword>
<dbReference type="CDD" id="cd00842">
    <property type="entry name" value="MPP_ASMase"/>
    <property type="match status" value="1"/>
</dbReference>
<feature type="transmembrane region" description="Helical" evidence="14">
    <location>
        <begin position="518"/>
        <end position="539"/>
    </location>
</feature>
<dbReference type="EnsemblMetazoa" id="PPA24119.1">
    <property type="protein sequence ID" value="PPA24119.1"/>
    <property type="gene ID" value="WBGene00113673"/>
</dbReference>
<dbReference type="GO" id="GO:0005615">
    <property type="term" value="C:extracellular space"/>
    <property type="evidence" value="ECO:0000318"/>
    <property type="project" value="GO_Central"/>
</dbReference>